<evidence type="ECO:0000313" key="11">
    <source>
        <dbReference type="EMBL" id="CAX70192.1"/>
    </source>
</evidence>
<organism evidence="11">
    <name type="scientific">Schistosoma japonicum</name>
    <name type="common">Blood fluke</name>
    <dbReference type="NCBI Taxonomy" id="6182"/>
    <lineage>
        <taxon>Eukaryota</taxon>
        <taxon>Metazoa</taxon>
        <taxon>Spiralia</taxon>
        <taxon>Lophotrochozoa</taxon>
        <taxon>Platyhelminthes</taxon>
        <taxon>Trematoda</taxon>
        <taxon>Digenea</taxon>
        <taxon>Strigeidida</taxon>
        <taxon>Schistosomatoidea</taxon>
        <taxon>Schistosomatidae</taxon>
        <taxon>Schistosoma</taxon>
    </lineage>
</organism>
<keyword evidence="7" id="KW-0653">Protein transport</keyword>
<dbReference type="CDD" id="cd21452">
    <property type="entry name" value="DLC-like_DYNLL1_DYNLL2"/>
    <property type="match status" value="1"/>
</dbReference>
<dbReference type="AlphaFoldDB" id="C1L664"/>
<dbReference type="FunFam" id="3.30.740.10:FF:000005">
    <property type="entry name" value="Dynein light chain"/>
    <property type="match status" value="1"/>
</dbReference>
<keyword evidence="5 10" id="KW-0493">Microtubule</keyword>
<evidence type="ECO:0000256" key="10">
    <source>
        <dbReference type="RuleBase" id="RU365010"/>
    </source>
</evidence>
<dbReference type="GO" id="GO:0045505">
    <property type="term" value="F:dynein intermediate chain binding"/>
    <property type="evidence" value="ECO:0007669"/>
    <property type="project" value="TreeGrafter"/>
</dbReference>
<keyword evidence="10" id="KW-0243">Dynein</keyword>
<keyword evidence="10" id="KW-0505">Motor protein</keyword>
<keyword evidence="3" id="KW-0813">Transport</keyword>
<dbReference type="SUPFAM" id="SSF54648">
    <property type="entry name" value="DLC"/>
    <property type="match status" value="1"/>
</dbReference>
<keyword evidence="8 10" id="KW-0206">Cytoskeleton</keyword>
<dbReference type="GO" id="GO:0005874">
    <property type="term" value="C:microtubule"/>
    <property type="evidence" value="ECO:0007669"/>
    <property type="project" value="UniProtKB-KW"/>
</dbReference>
<dbReference type="Pfam" id="PF01221">
    <property type="entry name" value="Dynein_light"/>
    <property type="match status" value="1"/>
</dbReference>
<dbReference type="GO" id="GO:0005634">
    <property type="term" value="C:nucleus"/>
    <property type="evidence" value="ECO:0007669"/>
    <property type="project" value="UniProtKB-SubCell"/>
</dbReference>
<evidence type="ECO:0000256" key="1">
    <source>
        <dbReference type="ARBA" id="ARBA00004123"/>
    </source>
</evidence>
<evidence type="ECO:0000256" key="6">
    <source>
        <dbReference type="ARBA" id="ARBA00022816"/>
    </source>
</evidence>
<dbReference type="GO" id="GO:0007017">
    <property type="term" value="P:microtubule-based process"/>
    <property type="evidence" value="ECO:0007669"/>
    <property type="project" value="InterPro"/>
</dbReference>
<sequence length="104" mass="12348">MDEPETARIKSTDMSESMQSIAVDCCAAACERFKEERDIAKYIKNEFDKRYGGTWQCVVGNFGCYVTHKKNHFIYFHLYLNAVLLYQADEKQQQQEHRQQHEQF</sequence>
<evidence type="ECO:0000256" key="9">
    <source>
        <dbReference type="ARBA" id="ARBA00023242"/>
    </source>
</evidence>
<keyword evidence="6" id="KW-0509">mRNA transport</keyword>
<dbReference type="GO" id="GO:0005868">
    <property type="term" value="C:cytoplasmic dynein complex"/>
    <property type="evidence" value="ECO:0007669"/>
    <property type="project" value="TreeGrafter"/>
</dbReference>
<reference evidence="11" key="1">
    <citation type="journal article" date="2009" name="Nature">
        <title>The Schistosoma japonicum genome reveals features of host-parasite interplay.</title>
        <authorList>
            <person name="Liu F."/>
            <person name="Zhou Y."/>
            <person name="Wang Z.Q."/>
            <person name="Lu G."/>
            <person name="Zheng H."/>
            <person name="Brindley P.J."/>
            <person name="McManus D.P."/>
            <person name="Blair D."/>
            <person name="Zhang Q.H."/>
            <person name="Zhong Y."/>
            <person name="Wang S."/>
            <person name="Han Z.G."/>
            <person name="Chen Z."/>
        </authorList>
    </citation>
    <scope>NUCLEOTIDE SEQUENCE</scope>
    <source>
        <strain evidence="11">Anhui</strain>
    </source>
</reference>
<evidence type="ECO:0000256" key="2">
    <source>
        <dbReference type="ARBA" id="ARBA00004245"/>
    </source>
</evidence>
<keyword evidence="9" id="KW-0539">Nucleus</keyword>
<evidence type="ECO:0000256" key="8">
    <source>
        <dbReference type="ARBA" id="ARBA00023212"/>
    </source>
</evidence>
<dbReference type="SMART" id="SM01375">
    <property type="entry name" value="Dynein_light"/>
    <property type="match status" value="1"/>
</dbReference>
<dbReference type="PANTHER" id="PTHR11886">
    <property type="entry name" value="DYNEIN LIGHT CHAIN"/>
    <property type="match status" value="1"/>
</dbReference>
<evidence type="ECO:0000256" key="5">
    <source>
        <dbReference type="ARBA" id="ARBA00022701"/>
    </source>
</evidence>
<gene>
    <name evidence="11" type="primary">ctp</name>
</gene>
<dbReference type="InterPro" id="IPR037177">
    <property type="entry name" value="DLC_sf"/>
</dbReference>
<dbReference type="Gene3D" id="3.30.740.10">
    <property type="entry name" value="Protein Inhibitor Of Neuronal Nitric Oxide Synthase"/>
    <property type="match status" value="1"/>
</dbReference>
<accession>C1L664</accession>
<dbReference type="GO" id="GO:0051028">
    <property type="term" value="P:mRNA transport"/>
    <property type="evidence" value="ECO:0007669"/>
    <property type="project" value="UniProtKB-KW"/>
</dbReference>
<dbReference type="EMBL" id="FN314459">
    <property type="protein sequence ID" value="CAX70192.1"/>
    <property type="molecule type" value="mRNA"/>
</dbReference>
<keyword evidence="4 10" id="KW-0963">Cytoplasm</keyword>
<comment type="similarity">
    <text evidence="10">Belongs to the dynein light chain family.</text>
</comment>
<dbReference type="InterPro" id="IPR001372">
    <property type="entry name" value="Dynein_light_chain_typ-1/2"/>
</dbReference>
<evidence type="ECO:0000256" key="3">
    <source>
        <dbReference type="ARBA" id="ARBA00022448"/>
    </source>
</evidence>
<comment type="subcellular location">
    <subcellularLocation>
        <location evidence="2 10">Cytoplasm</location>
        <location evidence="2 10">Cytoskeleton</location>
    </subcellularLocation>
    <subcellularLocation>
        <location evidence="1">Nucleus</location>
    </subcellularLocation>
</comment>
<evidence type="ECO:0000256" key="7">
    <source>
        <dbReference type="ARBA" id="ARBA00022927"/>
    </source>
</evidence>
<proteinExistence type="evidence at transcript level"/>
<name>C1L664_SCHJA</name>
<reference evidence="11" key="2">
    <citation type="submission" date="2009-03" db="EMBL/GenBank/DDBJ databases">
        <authorList>
            <person name="Gang L."/>
        </authorList>
    </citation>
    <scope>NUCLEOTIDE SEQUENCE</scope>
    <source>
        <strain evidence="11">Anhui</strain>
    </source>
</reference>
<dbReference type="GO" id="GO:0015031">
    <property type="term" value="P:protein transport"/>
    <property type="evidence" value="ECO:0007669"/>
    <property type="project" value="UniProtKB-KW"/>
</dbReference>
<protein>
    <recommendedName>
        <fullName evidence="10">Dynein light chain</fullName>
    </recommendedName>
</protein>
<evidence type="ECO:0000256" key="4">
    <source>
        <dbReference type="ARBA" id="ARBA00022490"/>
    </source>
</evidence>
<dbReference type="PANTHER" id="PTHR11886:SF35">
    <property type="entry name" value="DYNEIN LIGHT CHAIN"/>
    <property type="match status" value="1"/>
</dbReference>